<dbReference type="GeneID" id="94836725"/>
<name>A0A1J4KJM1_9EUKA</name>
<evidence type="ECO:0000313" key="1">
    <source>
        <dbReference type="EMBL" id="OHT09557.1"/>
    </source>
</evidence>
<dbReference type="AlphaFoldDB" id="A0A1J4KJM1"/>
<dbReference type="InterPro" id="IPR036910">
    <property type="entry name" value="HMG_box_dom_sf"/>
</dbReference>
<accession>A0A1J4KJM1</accession>
<reference evidence="1" key="1">
    <citation type="submission" date="2016-10" db="EMBL/GenBank/DDBJ databases">
        <authorList>
            <person name="Benchimol M."/>
            <person name="Almeida L.G."/>
            <person name="Vasconcelos A.T."/>
            <person name="Perreira-Neves A."/>
            <person name="Rosa I.A."/>
            <person name="Tasca T."/>
            <person name="Bogo M.R."/>
            <person name="de Souza W."/>
        </authorList>
    </citation>
    <scope>NUCLEOTIDE SEQUENCE [LARGE SCALE GENOMIC DNA]</scope>
    <source>
        <strain evidence="1">K</strain>
    </source>
</reference>
<keyword evidence="2" id="KW-1185">Reference proteome</keyword>
<dbReference type="VEuPathDB" id="TrichDB:TRFO_21514"/>
<dbReference type="EMBL" id="MLAK01000636">
    <property type="protein sequence ID" value="OHT09557.1"/>
    <property type="molecule type" value="Genomic_DNA"/>
</dbReference>
<protein>
    <submittedName>
        <fullName evidence="1">Uncharacterized protein</fullName>
    </submittedName>
</protein>
<gene>
    <name evidence="1" type="ORF">TRFO_21514</name>
</gene>
<dbReference type="RefSeq" id="XP_068362693.1">
    <property type="nucleotide sequence ID" value="XM_068502021.1"/>
</dbReference>
<dbReference type="Proteomes" id="UP000179807">
    <property type="component" value="Unassembled WGS sequence"/>
</dbReference>
<dbReference type="SUPFAM" id="SSF47095">
    <property type="entry name" value="HMG-box"/>
    <property type="match status" value="1"/>
</dbReference>
<sequence>MLAITPQSLTDQEKNEWEKYLHQRKEEIDSLLKDSTKNSSIRDPNLFSEKLAWFEFLQHRWGFEVNLPHATSNLNYALQCSNFGPDLRGKQSLALIKSNLKLLSPKPSYYVKGGKVQKDFSLPETNYTKFVQYRLNTIRIEKSDLKLSQILPEISREWESLDGEQKKLFSCDNEK</sequence>
<comment type="caution">
    <text evidence="1">The sequence shown here is derived from an EMBL/GenBank/DDBJ whole genome shotgun (WGS) entry which is preliminary data.</text>
</comment>
<evidence type="ECO:0000313" key="2">
    <source>
        <dbReference type="Proteomes" id="UP000179807"/>
    </source>
</evidence>
<proteinExistence type="predicted"/>
<organism evidence="1 2">
    <name type="scientific">Tritrichomonas foetus</name>
    <dbReference type="NCBI Taxonomy" id="1144522"/>
    <lineage>
        <taxon>Eukaryota</taxon>
        <taxon>Metamonada</taxon>
        <taxon>Parabasalia</taxon>
        <taxon>Tritrichomonadida</taxon>
        <taxon>Tritrichomonadidae</taxon>
        <taxon>Tritrichomonas</taxon>
    </lineage>
</organism>